<name>A0AAD1R3B4_PELCU</name>
<dbReference type="Proteomes" id="UP001295444">
    <property type="component" value="Chromosome 01"/>
</dbReference>
<dbReference type="EMBL" id="OW240912">
    <property type="protein sequence ID" value="CAH2222641.1"/>
    <property type="molecule type" value="Genomic_DNA"/>
</dbReference>
<dbReference type="AlphaFoldDB" id="A0AAD1R3B4"/>
<reference evidence="1" key="1">
    <citation type="submission" date="2022-03" db="EMBL/GenBank/DDBJ databases">
        <authorList>
            <person name="Alioto T."/>
            <person name="Alioto T."/>
            <person name="Gomez Garrido J."/>
        </authorList>
    </citation>
    <scope>NUCLEOTIDE SEQUENCE</scope>
</reference>
<accession>A0AAD1R3B4</accession>
<proteinExistence type="predicted"/>
<gene>
    <name evidence="1" type="ORF">PECUL_23A032428</name>
</gene>
<evidence type="ECO:0000313" key="1">
    <source>
        <dbReference type="EMBL" id="CAH2222641.1"/>
    </source>
</evidence>
<keyword evidence="2" id="KW-1185">Reference proteome</keyword>
<organism evidence="1 2">
    <name type="scientific">Pelobates cultripes</name>
    <name type="common">Western spadefoot toad</name>
    <dbReference type="NCBI Taxonomy" id="61616"/>
    <lineage>
        <taxon>Eukaryota</taxon>
        <taxon>Metazoa</taxon>
        <taxon>Chordata</taxon>
        <taxon>Craniata</taxon>
        <taxon>Vertebrata</taxon>
        <taxon>Euteleostomi</taxon>
        <taxon>Amphibia</taxon>
        <taxon>Batrachia</taxon>
        <taxon>Anura</taxon>
        <taxon>Pelobatoidea</taxon>
        <taxon>Pelobatidae</taxon>
        <taxon>Pelobates</taxon>
    </lineage>
</organism>
<protein>
    <submittedName>
        <fullName evidence="1">Uncharacterized protein</fullName>
    </submittedName>
</protein>
<evidence type="ECO:0000313" key="2">
    <source>
        <dbReference type="Proteomes" id="UP001295444"/>
    </source>
</evidence>
<sequence>MGTGEYLLRPHIEYRARSWDDPSYGGEARGTPCQRKQHYKRPTEVSTCNLLTKHAQIYHPQNETPLRRPSLTCHISQTTAWGPTSIDRLPAAAVLHSKVSKAIGICILPVADTRLKRKSNTWGLLV</sequence>